<keyword evidence="7" id="KW-1185">Reference proteome</keyword>
<dbReference type="AlphaFoldDB" id="A0A9N9W7X3"/>
<evidence type="ECO:0000313" key="6">
    <source>
        <dbReference type="EMBL" id="CAG9783680.1"/>
    </source>
</evidence>
<evidence type="ECO:0000256" key="3">
    <source>
        <dbReference type="ARBA" id="ARBA00022833"/>
    </source>
</evidence>
<evidence type="ECO:0000256" key="2">
    <source>
        <dbReference type="ARBA" id="ARBA00022771"/>
    </source>
</evidence>
<evidence type="ECO:0000313" key="7">
    <source>
        <dbReference type="Proteomes" id="UP001153714"/>
    </source>
</evidence>
<reference evidence="6" key="2">
    <citation type="submission" date="2022-10" db="EMBL/GenBank/DDBJ databases">
        <authorList>
            <consortium name="ENA_rothamsted_submissions"/>
            <consortium name="culmorum"/>
            <person name="King R."/>
        </authorList>
    </citation>
    <scope>NUCLEOTIDE SEQUENCE</scope>
</reference>
<feature type="domain" description="RPA-interacting protein C-terminal" evidence="5">
    <location>
        <begin position="123"/>
        <end position="200"/>
    </location>
</feature>
<dbReference type="InterPro" id="IPR028159">
    <property type="entry name" value="RPA_interact_C_dom"/>
</dbReference>
<evidence type="ECO:0000256" key="1">
    <source>
        <dbReference type="ARBA" id="ARBA00022723"/>
    </source>
</evidence>
<dbReference type="EMBL" id="OU893342">
    <property type="protein sequence ID" value="CAG9783680.1"/>
    <property type="molecule type" value="Genomic_DNA"/>
</dbReference>
<dbReference type="PANTHER" id="PTHR31742:SF1">
    <property type="entry name" value="RPA-INTERACTING PROTEIN"/>
    <property type="match status" value="1"/>
</dbReference>
<protein>
    <recommendedName>
        <fullName evidence="5">RPA-interacting protein C-terminal domain-containing protein</fullName>
    </recommendedName>
</protein>
<reference evidence="6" key="1">
    <citation type="submission" date="2021-12" db="EMBL/GenBank/DDBJ databases">
        <authorList>
            <person name="King R."/>
        </authorList>
    </citation>
    <scope>NUCLEOTIDE SEQUENCE</scope>
</reference>
<dbReference type="Proteomes" id="UP001153714">
    <property type="component" value="Chromosome 11"/>
</dbReference>
<dbReference type="GO" id="GO:0005634">
    <property type="term" value="C:nucleus"/>
    <property type="evidence" value="ECO:0007669"/>
    <property type="project" value="TreeGrafter"/>
</dbReference>
<keyword evidence="1" id="KW-0479">Metal-binding</keyword>
<keyword evidence="2" id="KW-0863">Zinc-finger</keyword>
<feature type="region of interest" description="Disordered" evidence="4">
    <location>
        <begin position="1"/>
        <end position="20"/>
    </location>
</feature>
<organism evidence="6 7">
    <name type="scientific">Diatraea saccharalis</name>
    <name type="common">sugarcane borer</name>
    <dbReference type="NCBI Taxonomy" id="40085"/>
    <lineage>
        <taxon>Eukaryota</taxon>
        <taxon>Metazoa</taxon>
        <taxon>Ecdysozoa</taxon>
        <taxon>Arthropoda</taxon>
        <taxon>Hexapoda</taxon>
        <taxon>Insecta</taxon>
        <taxon>Pterygota</taxon>
        <taxon>Neoptera</taxon>
        <taxon>Endopterygota</taxon>
        <taxon>Lepidoptera</taxon>
        <taxon>Glossata</taxon>
        <taxon>Ditrysia</taxon>
        <taxon>Pyraloidea</taxon>
        <taxon>Crambidae</taxon>
        <taxon>Crambinae</taxon>
        <taxon>Diatraea</taxon>
    </lineage>
</organism>
<gene>
    <name evidence="6" type="ORF">DIATSA_LOCUS1838</name>
</gene>
<keyword evidence="3" id="KW-0862">Zinc</keyword>
<dbReference type="GO" id="GO:0006606">
    <property type="term" value="P:protein import into nucleus"/>
    <property type="evidence" value="ECO:0007669"/>
    <property type="project" value="TreeGrafter"/>
</dbReference>
<name>A0A9N9W7X3_9NEOP</name>
<dbReference type="GO" id="GO:0008270">
    <property type="term" value="F:zinc ion binding"/>
    <property type="evidence" value="ECO:0007669"/>
    <property type="project" value="UniProtKB-KW"/>
</dbReference>
<dbReference type="PANTHER" id="PTHR31742">
    <property type="entry name" value="RPA-INTERACTING PROTEIN RPAIN"/>
    <property type="match status" value="1"/>
</dbReference>
<evidence type="ECO:0000256" key="4">
    <source>
        <dbReference type="SAM" id="MobiDB-lite"/>
    </source>
</evidence>
<feature type="compositionally biased region" description="Polar residues" evidence="4">
    <location>
        <begin position="1"/>
        <end position="12"/>
    </location>
</feature>
<accession>A0A9N9W7X3</accession>
<dbReference type="InterPro" id="IPR028156">
    <property type="entry name" value="RIP"/>
</dbReference>
<proteinExistence type="predicted"/>
<sequence length="203" mass="23930">MNSLENNSSPTFKNLKKSSRNSPIELKEKLRRKYKDKVQNCRDTLLTRFRGAIEESDLHSTLTEIYRDLFNFSDTSVNEEEVEVLEEIKQELVQEEVDWWLLEYDKTQIEMDWSTLEQEDNVICPICQRKDLTIQNSNLLCQQCNYSIKTQKSLMEVKKAILNSLENHSSVCNHKFQFTFMPELDDSHIYLICSGCTEMQIVI</sequence>
<dbReference type="Pfam" id="PF14768">
    <property type="entry name" value="RPA_interact_C"/>
    <property type="match status" value="1"/>
</dbReference>
<dbReference type="OrthoDB" id="435311at2759"/>
<evidence type="ECO:0000259" key="5">
    <source>
        <dbReference type="Pfam" id="PF14768"/>
    </source>
</evidence>